<dbReference type="SUPFAM" id="SSF51735">
    <property type="entry name" value="NAD(P)-binding Rossmann-fold domains"/>
    <property type="match status" value="1"/>
</dbReference>
<dbReference type="EMBL" id="MGKJ01000002">
    <property type="protein sequence ID" value="OGN25395.1"/>
    <property type="molecule type" value="Genomic_DNA"/>
</dbReference>
<feature type="binding site" evidence="3">
    <location>
        <position position="242"/>
    </location>
    <ligand>
        <name>D-glyceraldehyde 3-phosphate</name>
        <dbReference type="ChEBI" id="CHEBI:59776"/>
    </ligand>
</feature>
<feature type="binding site" evidence="4">
    <location>
        <position position="325"/>
    </location>
    <ligand>
        <name>NAD(+)</name>
        <dbReference type="ChEBI" id="CHEBI:57540"/>
    </ligand>
</feature>
<feature type="binding site" evidence="3">
    <location>
        <position position="189"/>
    </location>
    <ligand>
        <name>D-glyceraldehyde 3-phosphate</name>
        <dbReference type="ChEBI" id="CHEBI:59776"/>
    </ligand>
</feature>
<evidence type="ECO:0000259" key="7">
    <source>
        <dbReference type="SMART" id="SM00846"/>
    </source>
</evidence>
<dbReference type="Gene3D" id="3.40.50.720">
    <property type="entry name" value="NAD(P)-binding Rossmann-like Domain"/>
    <property type="match status" value="1"/>
</dbReference>
<proteinExistence type="inferred from homology"/>
<sequence>MKKTKIAINGFGRIGRSFFKLAITKPELEVVAINDLGDLENLAYLLKYDSAYGRFKEEIIFTEKDGQRYLKVGGQEALFLQEKDTSKLPWKELGVDIAVEATGAFESYEEAKFHIDQGAKRVVLTAPAKDEDNDFGKTVLLGANDEKLKTCTISSNGSCTTNSAHPVMAILSETLGVKKAFLASTHGYTATQNLVDGPTKSRDMRRGRAAAVNISPSFTGATVAVERAVESIKGKFGGVAFRVPIITGSISAITSLVDRPTTAEEVNEIFKKAEKDEKWRGIMRTTDEQIVSTDIIGEPYGAVIDLGLTQVTDGDLVTVFAWYDNEAGYTNTLVQHVLKVVENL</sequence>
<dbReference type="Pfam" id="PF02800">
    <property type="entry name" value="Gp_dh_C"/>
    <property type="match status" value="1"/>
</dbReference>
<comment type="similarity">
    <text evidence="6">Belongs to the glyceraldehyde-3-phosphate dehydrogenase family.</text>
</comment>
<protein>
    <submittedName>
        <fullName evidence="8">Type I glyceraldehyde-3-phosphate dehydrogenase</fullName>
    </submittedName>
</protein>
<comment type="caution">
    <text evidence="8">The sequence shown here is derived from an EMBL/GenBank/DDBJ whole genome shotgun (WGS) entry which is preliminary data.</text>
</comment>
<keyword evidence="4" id="KW-0547">Nucleotide-binding</keyword>
<name>A0A1F8GJ17_9BACT</name>
<evidence type="ECO:0000256" key="1">
    <source>
        <dbReference type="ARBA" id="ARBA00023002"/>
    </source>
</evidence>
<feature type="site" description="Activates thiol group during catalysis" evidence="5">
    <location>
        <position position="186"/>
    </location>
</feature>
<evidence type="ECO:0000313" key="8">
    <source>
        <dbReference type="EMBL" id="OGN25395.1"/>
    </source>
</evidence>
<feature type="binding site" evidence="3">
    <location>
        <begin position="219"/>
        <end position="220"/>
    </location>
    <ligand>
        <name>D-glyceraldehyde 3-phosphate</name>
        <dbReference type="ChEBI" id="CHEBI:59776"/>
    </ligand>
</feature>
<dbReference type="GO" id="GO:0016620">
    <property type="term" value="F:oxidoreductase activity, acting on the aldehyde or oxo group of donors, NAD or NADP as acceptor"/>
    <property type="evidence" value="ECO:0007669"/>
    <property type="project" value="InterPro"/>
</dbReference>
<dbReference type="Pfam" id="PF00044">
    <property type="entry name" value="Gp_dh_N"/>
    <property type="match status" value="1"/>
</dbReference>
<dbReference type="CDD" id="cd05214">
    <property type="entry name" value="GAPDH_I_N"/>
    <property type="match status" value="1"/>
</dbReference>
<dbReference type="InterPro" id="IPR020831">
    <property type="entry name" value="GlycerAld/Erythrose_P_DH"/>
</dbReference>
<feature type="binding site" evidence="4">
    <location>
        <position position="35"/>
    </location>
    <ligand>
        <name>NAD(+)</name>
        <dbReference type="ChEBI" id="CHEBI:57540"/>
    </ligand>
</feature>
<keyword evidence="1" id="KW-0560">Oxidoreductase</keyword>
<gene>
    <name evidence="8" type="ORF">A3A13_03380</name>
</gene>
<evidence type="ECO:0000256" key="6">
    <source>
        <dbReference type="RuleBase" id="RU000397"/>
    </source>
</evidence>
<dbReference type="GO" id="GO:0051287">
    <property type="term" value="F:NAD binding"/>
    <property type="evidence" value="ECO:0007669"/>
    <property type="project" value="InterPro"/>
</dbReference>
<dbReference type="Gene3D" id="3.30.360.10">
    <property type="entry name" value="Dihydrodipicolinate Reductase, domain 2"/>
    <property type="match status" value="1"/>
</dbReference>
<dbReference type="PIRSF" id="PIRSF000149">
    <property type="entry name" value="GAP_DH"/>
    <property type="match status" value="1"/>
</dbReference>
<evidence type="ECO:0000256" key="2">
    <source>
        <dbReference type="PIRSR" id="PIRSR000149-1"/>
    </source>
</evidence>
<feature type="domain" description="Glyceraldehyde 3-phosphate dehydrogenase NAD(P) binding" evidence="7">
    <location>
        <begin position="4"/>
        <end position="159"/>
    </location>
</feature>
<dbReference type="Proteomes" id="UP000178911">
    <property type="component" value="Unassembled WGS sequence"/>
</dbReference>
<evidence type="ECO:0000256" key="4">
    <source>
        <dbReference type="PIRSR" id="PIRSR000149-3"/>
    </source>
</evidence>
<dbReference type="PRINTS" id="PR00078">
    <property type="entry name" value="G3PDHDRGNASE"/>
</dbReference>
<evidence type="ECO:0000313" key="9">
    <source>
        <dbReference type="Proteomes" id="UP000178911"/>
    </source>
</evidence>
<feature type="binding site" evidence="4">
    <location>
        <begin position="13"/>
        <end position="14"/>
    </location>
    <ligand>
        <name>NAD(+)</name>
        <dbReference type="ChEBI" id="CHEBI:57540"/>
    </ligand>
</feature>
<feature type="binding site" evidence="4">
    <location>
        <position position="125"/>
    </location>
    <ligand>
        <name>NAD(+)</name>
        <dbReference type="ChEBI" id="CHEBI:57540"/>
    </ligand>
</feature>
<dbReference type="InterPro" id="IPR036291">
    <property type="entry name" value="NAD(P)-bd_dom_sf"/>
</dbReference>
<reference evidence="8 9" key="1">
    <citation type="journal article" date="2016" name="Nat. Commun.">
        <title>Thousands of microbial genomes shed light on interconnected biogeochemical processes in an aquifer system.</title>
        <authorList>
            <person name="Anantharaman K."/>
            <person name="Brown C.T."/>
            <person name="Hug L.A."/>
            <person name="Sharon I."/>
            <person name="Castelle C.J."/>
            <person name="Probst A.J."/>
            <person name="Thomas B.C."/>
            <person name="Singh A."/>
            <person name="Wilkins M.J."/>
            <person name="Karaoz U."/>
            <person name="Brodie E.L."/>
            <person name="Williams K.H."/>
            <person name="Hubbard S.S."/>
            <person name="Banfield J.F."/>
        </authorList>
    </citation>
    <scope>NUCLEOTIDE SEQUENCE [LARGE SCALE GENOMIC DNA]</scope>
</reference>
<dbReference type="SMART" id="SM00846">
    <property type="entry name" value="Gp_dh_N"/>
    <property type="match status" value="1"/>
</dbReference>
<dbReference type="PANTHER" id="PTHR43148">
    <property type="entry name" value="GLYCERALDEHYDE-3-PHOSPHATE DEHYDROGENASE 2"/>
    <property type="match status" value="1"/>
</dbReference>
<organism evidence="8 9">
    <name type="scientific">Candidatus Yanofskybacteria bacterium RIFCSPLOWO2_01_FULL_43_22</name>
    <dbReference type="NCBI Taxonomy" id="1802695"/>
    <lineage>
        <taxon>Bacteria</taxon>
        <taxon>Candidatus Yanofskyibacteriota</taxon>
    </lineage>
</organism>
<dbReference type="FunFam" id="3.40.50.720:FF:000001">
    <property type="entry name" value="Glyceraldehyde-3-phosphate dehydrogenase"/>
    <property type="match status" value="1"/>
</dbReference>
<dbReference type="InterPro" id="IPR020829">
    <property type="entry name" value="GlycerAld_3-P_DH_cat"/>
</dbReference>
<dbReference type="InterPro" id="IPR020828">
    <property type="entry name" value="GlycerAld_3-P_DH_NAD(P)-bd"/>
</dbReference>
<accession>A0A1F8GJ17</accession>
<feature type="binding site" evidence="3">
    <location>
        <begin position="158"/>
        <end position="160"/>
    </location>
    <ligand>
        <name>D-glyceraldehyde 3-phosphate</name>
        <dbReference type="ChEBI" id="CHEBI:59776"/>
    </ligand>
</feature>
<dbReference type="SUPFAM" id="SSF55347">
    <property type="entry name" value="Glyceraldehyde-3-phosphate dehydrogenase-like, C-terminal domain"/>
    <property type="match status" value="1"/>
</dbReference>
<keyword evidence="4" id="KW-0520">NAD</keyword>
<dbReference type="AlphaFoldDB" id="A0A1F8GJ17"/>
<evidence type="ECO:0000256" key="3">
    <source>
        <dbReference type="PIRSR" id="PIRSR000149-2"/>
    </source>
</evidence>
<evidence type="ECO:0000256" key="5">
    <source>
        <dbReference type="PIRSR" id="PIRSR000149-4"/>
    </source>
</evidence>
<feature type="active site" description="Nucleophile" evidence="2">
    <location>
        <position position="159"/>
    </location>
</feature>
<dbReference type="STRING" id="1802695.A3A13_03380"/>